<reference evidence="7 8" key="1">
    <citation type="submission" date="2015-11" db="EMBL/GenBank/DDBJ databases">
        <title>Genomic analysis of 38 Legionella species identifies large and diverse effector repertoires.</title>
        <authorList>
            <person name="Burstein D."/>
            <person name="Amaro F."/>
            <person name="Zusman T."/>
            <person name="Lifshitz Z."/>
            <person name="Cohen O."/>
            <person name="Gilbert J.A."/>
            <person name="Pupko T."/>
            <person name="Shuman H.A."/>
            <person name="Segal G."/>
        </authorList>
    </citation>
    <scope>NUCLEOTIDE SEQUENCE [LARGE SCALE GENOMIC DNA]</scope>
    <source>
        <strain evidence="7 8">Oak Ridge-10</strain>
    </source>
</reference>
<evidence type="ECO:0000256" key="4">
    <source>
        <dbReference type="ARBA" id="ARBA00038858"/>
    </source>
</evidence>
<evidence type="ECO:0000256" key="1">
    <source>
        <dbReference type="ARBA" id="ARBA00023235"/>
    </source>
</evidence>
<feature type="domain" description="UDP-N-acetylglucosamine 2-epimerase" evidence="6">
    <location>
        <begin position="29"/>
        <end position="366"/>
    </location>
</feature>
<dbReference type="AlphaFoldDB" id="A0A0W0X5H7"/>
<proteinExistence type="inferred from homology"/>
<dbReference type="InterPro" id="IPR029767">
    <property type="entry name" value="WecB-like"/>
</dbReference>
<keyword evidence="1 5" id="KW-0413">Isomerase</keyword>
<gene>
    <name evidence="7" type="primary">wecB</name>
    <name evidence="7" type="ORF">Loak_0873</name>
</gene>
<accession>A0A0W0X5H7</accession>
<evidence type="ECO:0000313" key="8">
    <source>
        <dbReference type="Proteomes" id="UP000054858"/>
    </source>
</evidence>
<dbReference type="SUPFAM" id="SSF53756">
    <property type="entry name" value="UDP-Glycosyltransferase/glycogen phosphorylase"/>
    <property type="match status" value="1"/>
</dbReference>
<dbReference type="RefSeq" id="WP_051398951.1">
    <property type="nucleotide sequence ID" value="NZ_LCUA01000036.1"/>
</dbReference>
<comment type="similarity">
    <text evidence="3 5">Belongs to the UDP-N-acetylglucosamine 2-epimerase family.</text>
</comment>
<dbReference type="PATRIC" id="fig|29423.5.peg.913"/>
<evidence type="ECO:0000256" key="2">
    <source>
        <dbReference type="ARBA" id="ARBA00036080"/>
    </source>
</evidence>
<sequence length="383" mass="42974">MQAFKSFTIGCVLGTRPEVIKMAPVIFQLQRCAWAKVVVINTGQHKDMLEDMLEVFNVSPDVNLNVMISNQSLGKLTANLCEKLDDLMKNTHFDALLAVGDTTTVFTTSLIAFYHRIPFGHIEAGLRTFNSQEPFPEEMNRTLTAPLATWHFAPTILEKENLLREQIPASKIVVTGNPVIDALFWVLKNRPDQNAYARDLTNIIVVTAHRRENFGKNLQNICSAMIELVARFEHIHFILPVHPNPSVQQKIEALLHKKTRIHLLPPIKYDEFTHLMQRSLFVLTDSGGIQEEAPALCKPVLVLRNKTERLAILTEGVGLLIGTETNHIIQAVSQLLTDTNMYSNMARGVSPYGDGNAAKRIVEALKKELFINSPAFSDSFVDI</sequence>
<comment type="caution">
    <text evidence="7">The sequence shown here is derived from an EMBL/GenBank/DDBJ whole genome shotgun (WGS) entry which is preliminary data.</text>
</comment>
<comment type="catalytic activity">
    <reaction evidence="2">
        <text>UDP-N-acetyl-alpha-D-glucosamine = UDP-N-acetyl-alpha-D-mannosamine</text>
        <dbReference type="Rhea" id="RHEA:17213"/>
        <dbReference type="ChEBI" id="CHEBI:57705"/>
        <dbReference type="ChEBI" id="CHEBI:68623"/>
        <dbReference type="EC" id="5.1.3.14"/>
    </reaction>
</comment>
<evidence type="ECO:0000313" key="7">
    <source>
        <dbReference type="EMBL" id="KTD39766.1"/>
    </source>
</evidence>
<dbReference type="NCBIfam" id="TIGR00236">
    <property type="entry name" value="wecB"/>
    <property type="match status" value="1"/>
</dbReference>
<dbReference type="EMBL" id="LNYP01000013">
    <property type="protein sequence ID" value="KTD39766.1"/>
    <property type="molecule type" value="Genomic_DNA"/>
</dbReference>
<dbReference type="Gene3D" id="3.40.50.2000">
    <property type="entry name" value="Glycogen Phosphorylase B"/>
    <property type="match status" value="2"/>
</dbReference>
<dbReference type="Pfam" id="PF02350">
    <property type="entry name" value="Epimerase_2"/>
    <property type="match status" value="1"/>
</dbReference>
<evidence type="ECO:0000259" key="6">
    <source>
        <dbReference type="Pfam" id="PF02350"/>
    </source>
</evidence>
<dbReference type="PANTHER" id="PTHR43174">
    <property type="entry name" value="UDP-N-ACETYLGLUCOSAMINE 2-EPIMERASE"/>
    <property type="match status" value="1"/>
</dbReference>
<dbReference type="Proteomes" id="UP000054858">
    <property type="component" value="Unassembled WGS sequence"/>
</dbReference>
<dbReference type="EC" id="5.1.3.14" evidence="4"/>
<dbReference type="PANTHER" id="PTHR43174:SF2">
    <property type="entry name" value="UDP-N-ACETYLGLUCOSAMINE 2-EPIMERASE"/>
    <property type="match status" value="1"/>
</dbReference>
<dbReference type="InterPro" id="IPR003331">
    <property type="entry name" value="UDP_GlcNAc_Epimerase_2_dom"/>
</dbReference>
<protein>
    <recommendedName>
        <fullName evidence="4">UDP-N-acetylglucosamine 2-epimerase (non-hydrolyzing)</fullName>
        <ecNumber evidence="4">5.1.3.14</ecNumber>
    </recommendedName>
</protein>
<dbReference type="CDD" id="cd03786">
    <property type="entry name" value="GTB_UDP-GlcNAc_2-Epimerase"/>
    <property type="match status" value="1"/>
</dbReference>
<evidence type="ECO:0000256" key="5">
    <source>
        <dbReference type="RuleBase" id="RU003513"/>
    </source>
</evidence>
<evidence type="ECO:0000256" key="3">
    <source>
        <dbReference type="ARBA" id="ARBA00038209"/>
    </source>
</evidence>
<name>A0A0W0X5H7_9GAMM</name>
<organism evidence="7 8">
    <name type="scientific">Legionella oakridgensis</name>
    <dbReference type="NCBI Taxonomy" id="29423"/>
    <lineage>
        <taxon>Bacteria</taxon>
        <taxon>Pseudomonadati</taxon>
        <taxon>Pseudomonadota</taxon>
        <taxon>Gammaproteobacteria</taxon>
        <taxon>Legionellales</taxon>
        <taxon>Legionellaceae</taxon>
        <taxon>Legionella</taxon>
    </lineage>
</organism>
<dbReference type="GO" id="GO:0008761">
    <property type="term" value="F:UDP-N-acetylglucosamine 2-epimerase activity"/>
    <property type="evidence" value="ECO:0007669"/>
    <property type="project" value="UniProtKB-EC"/>
</dbReference>